<evidence type="ECO:0000313" key="9">
    <source>
        <dbReference type="EMBL" id="SHE27502.1"/>
    </source>
</evidence>
<dbReference type="RefSeq" id="WP_072971475.1">
    <property type="nucleotide sequence ID" value="NZ_FQTY01000001.1"/>
</dbReference>
<dbReference type="SUPFAM" id="SSF55681">
    <property type="entry name" value="Class II aaRS and biotin synthetases"/>
    <property type="match status" value="1"/>
</dbReference>
<dbReference type="PANTHER" id="PTHR12561">
    <property type="entry name" value="LIPOATE-PROTEIN LIGASE"/>
    <property type="match status" value="1"/>
</dbReference>
<dbReference type="PROSITE" id="PS51733">
    <property type="entry name" value="BPL_LPL_CATALYTIC"/>
    <property type="match status" value="1"/>
</dbReference>
<dbReference type="EC" id="6.3.1.20" evidence="3"/>
<dbReference type="AlphaFoldDB" id="A0A1M4S5L3"/>
<keyword evidence="4 9" id="KW-0436">Ligase</keyword>
<accession>A0A1M4S5L3</accession>
<dbReference type="GO" id="GO:0009249">
    <property type="term" value="P:protein lipoylation"/>
    <property type="evidence" value="ECO:0007669"/>
    <property type="project" value="InterPro"/>
</dbReference>
<dbReference type="PANTHER" id="PTHR12561:SF3">
    <property type="entry name" value="LIPOYLTRANSFERASE 1, MITOCHONDRIAL"/>
    <property type="match status" value="1"/>
</dbReference>
<evidence type="ECO:0000313" key="10">
    <source>
        <dbReference type="Proteomes" id="UP000184114"/>
    </source>
</evidence>
<dbReference type="InterPro" id="IPR004143">
    <property type="entry name" value="BPL_LPL_catalytic"/>
</dbReference>
<dbReference type="InterPro" id="IPR004562">
    <property type="entry name" value="LipoylTrfase_LipoateP_Ligase"/>
</dbReference>
<comment type="catalytic activity">
    <reaction evidence="7">
        <text>L-lysyl-[lipoyl-carrier protein] + (R)-lipoate + ATP = N(6)-[(R)-lipoyl]-L-lysyl-[lipoyl-carrier protein] + AMP + diphosphate + H(+)</text>
        <dbReference type="Rhea" id="RHEA:49288"/>
        <dbReference type="Rhea" id="RHEA-COMP:10500"/>
        <dbReference type="Rhea" id="RHEA-COMP:10502"/>
        <dbReference type="ChEBI" id="CHEBI:15378"/>
        <dbReference type="ChEBI" id="CHEBI:29969"/>
        <dbReference type="ChEBI" id="CHEBI:30616"/>
        <dbReference type="ChEBI" id="CHEBI:33019"/>
        <dbReference type="ChEBI" id="CHEBI:83088"/>
        <dbReference type="ChEBI" id="CHEBI:83099"/>
        <dbReference type="ChEBI" id="CHEBI:456215"/>
        <dbReference type="EC" id="6.3.1.20"/>
    </reaction>
</comment>
<dbReference type="GeneID" id="90994748"/>
<evidence type="ECO:0000256" key="3">
    <source>
        <dbReference type="ARBA" id="ARBA00012367"/>
    </source>
</evidence>
<comment type="pathway">
    <text evidence="2">Protein modification; protein lipoylation via exogenous pathway; protein N(6)-(lipoyl)lysine from lipoate: step 1/2.</text>
</comment>
<name>A0A1M4S5L3_9FIRM</name>
<dbReference type="SUPFAM" id="SSF82649">
    <property type="entry name" value="SufE/NifU"/>
    <property type="match status" value="1"/>
</dbReference>
<reference evidence="10" key="1">
    <citation type="submission" date="2016-11" db="EMBL/GenBank/DDBJ databases">
        <authorList>
            <person name="Varghese N."/>
            <person name="Submissions S."/>
        </authorList>
    </citation>
    <scope>NUCLEOTIDE SEQUENCE [LARGE SCALE GENOMIC DNA]</scope>
    <source>
        <strain evidence="10">DSM 18095</strain>
    </source>
</reference>
<keyword evidence="5" id="KW-0547">Nucleotide-binding</keyword>
<gene>
    <name evidence="9" type="ORF">SAMN02745784_00056</name>
</gene>
<dbReference type="Proteomes" id="UP000184114">
    <property type="component" value="Unassembled WGS sequence"/>
</dbReference>
<evidence type="ECO:0000256" key="6">
    <source>
        <dbReference type="ARBA" id="ARBA00022840"/>
    </source>
</evidence>
<evidence type="ECO:0000256" key="2">
    <source>
        <dbReference type="ARBA" id="ARBA00005124"/>
    </source>
</evidence>
<evidence type="ECO:0000256" key="1">
    <source>
        <dbReference type="ARBA" id="ARBA00005085"/>
    </source>
</evidence>
<evidence type="ECO:0000259" key="8">
    <source>
        <dbReference type="PROSITE" id="PS51733"/>
    </source>
</evidence>
<keyword evidence="6" id="KW-0067">ATP-binding</keyword>
<proteinExistence type="predicted"/>
<dbReference type="InterPro" id="IPR019491">
    <property type="entry name" value="Lipoate_protein_ligase_C"/>
</dbReference>
<dbReference type="GO" id="GO:0017118">
    <property type="term" value="F:lipoyltransferase activity"/>
    <property type="evidence" value="ECO:0007669"/>
    <property type="project" value="TreeGrafter"/>
</dbReference>
<evidence type="ECO:0000256" key="5">
    <source>
        <dbReference type="ARBA" id="ARBA00022741"/>
    </source>
</evidence>
<sequence length="330" mass="38256">MKYLVNDSNDPRYNLAFEEYCFKSLDLKDDYVILWINGPAIIVGKNQNTIEEVNQDFVDERGIKVVRRITGGGAVYHDLGNLNFSIISMSTGAEKIDFKKYNIPIVKSLEKLGINCELSGRNDITIDGKKFSGIAQSVWKKRVLNHGTLLFDTELDILSNALRVKQDKIESKGVKSVKSRVTNIKPYINKDINIYEFRDILLKSIFGMEGLEPEEHRLSKEDLDNIQKLFKEKYSTWEWNYGESPKSHYQNYRRFNFGSIDIRFNLVNGLISDIKIYGDFFGTEDVKLLQEKLNGIKYEKTEVLKAIESEPLEKYFGNISKKEFMDLMFQ</sequence>
<protein>
    <recommendedName>
        <fullName evidence="3">lipoate--protein ligase</fullName>
        <ecNumber evidence="3">6.3.1.20</ecNumber>
    </recommendedName>
</protein>
<evidence type="ECO:0000256" key="7">
    <source>
        <dbReference type="ARBA" id="ARBA00048037"/>
    </source>
</evidence>
<organism evidence="9 10">
    <name type="scientific">Tissierella praeacuta DSM 18095</name>
    <dbReference type="NCBI Taxonomy" id="1123404"/>
    <lineage>
        <taxon>Bacteria</taxon>
        <taxon>Bacillati</taxon>
        <taxon>Bacillota</taxon>
        <taxon>Tissierellia</taxon>
        <taxon>Tissierellales</taxon>
        <taxon>Tissierellaceae</taxon>
        <taxon>Tissierella</taxon>
    </lineage>
</organism>
<dbReference type="InterPro" id="IPR045864">
    <property type="entry name" value="aa-tRNA-synth_II/BPL/LPL"/>
</dbReference>
<keyword evidence="10" id="KW-1185">Reference proteome</keyword>
<dbReference type="Gene3D" id="3.30.930.10">
    <property type="entry name" value="Bira Bifunctional Protein, Domain 2"/>
    <property type="match status" value="1"/>
</dbReference>
<dbReference type="NCBIfam" id="TIGR00545">
    <property type="entry name" value="lipoyltrans"/>
    <property type="match status" value="1"/>
</dbReference>
<evidence type="ECO:0000256" key="4">
    <source>
        <dbReference type="ARBA" id="ARBA00022598"/>
    </source>
</evidence>
<dbReference type="GO" id="GO:0016979">
    <property type="term" value="F:lipoate-protein ligase activity"/>
    <property type="evidence" value="ECO:0007669"/>
    <property type="project" value="UniProtKB-EC"/>
</dbReference>
<dbReference type="GO" id="GO:0005737">
    <property type="term" value="C:cytoplasm"/>
    <property type="evidence" value="ECO:0007669"/>
    <property type="project" value="TreeGrafter"/>
</dbReference>
<dbReference type="Gene3D" id="3.30.390.50">
    <property type="entry name" value="CO dehydrogenase flavoprotein, C-terminal domain"/>
    <property type="match status" value="1"/>
</dbReference>
<dbReference type="CDD" id="cd16443">
    <property type="entry name" value="LplA"/>
    <property type="match status" value="1"/>
</dbReference>
<dbReference type="EMBL" id="FQTY01000001">
    <property type="protein sequence ID" value="SHE27502.1"/>
    <property type="molecule type" value="Genomic_DNA"/>
</dbReference>
<dbReference type="Pfam" id="PF21948">
    <property type="entry name" value="LplA-B_cat"/>
    <property type="match status" value="1"/>
</dbReference>
<comment type="pathway">
    <text evidence="1">Protein modification; protein lipoylation via exogenous pathway; protein N(6)-(lipoyl)lysine from lipoate: step 2/2.</text>
</comment>
<dbReference type="GO" id="GO:0005524">
    <property type="term" value="F:ATP binding"/>
    <property type="evidence" value="ECO:0007669"/>
    <property type="project" value="UniProtKB-KW"/>
</dbReference>
<dbReference type="Pfam" id="PF10437">
    <property type="entry name" value="Lip_prot_lig_C"/>
    <property type="match status" value="1"/>
</dbReference>
<dbReference type="UniPathway" id="UPA00537">
    <property type="reaction ID" value="UER00594"/>
</dbReference>
<dbReference type="STRING" id="1123404.SAMN02745784_00056"/>
<dbReference type="FunFam" id="3.30.930.10:FF:000072">
    <property type="entry name" value="Lipoate--protein ligase"/>
    <property type="match status" value="1"/>
</dbReference>
<feature type="domain" description="BPL/LPL catalytic" evidence="8">
    <location>
        <begin position="26"/>
        <end position="213"/>
    </location>
</feature>